<dbReference type="Proteomes" id="UP001500212">
    <property type="component" value="Unassembled WGS sequence"/>
</dbReference>
<feature type="domain" description="Aldehyde dehydrogenase" evidence="3">
    <location>
        <begin position="8"/>
        <end position="283"/>
    </location>
</feature>
<sequence>MTLLYGVDPRTGERLEPGVPETSPETVAALGVAAAKAARPLAELPLPDRAALLEAVADALEAAADELVPLADAETALGATRLSGEVERTTGQLRLLAGEARGEGFQQDVAEPGFVRALLPIGPVAVYAASNFPFAFSVAGGDTASAWAAGCPVIVKAHPGHPRTSARTAEIVTEALAKAGAPEGTFAIVHGFDAGMALINDPNIRAAGFTGSVRGGRALFDAAASRPDPIPFYGELGSINPVFVTEAAVAARGEEIARGYVGSFTLGSGQFCTKPGLLFLPAGHGLEPVLSAAVAAVAAPALLTPQITDGFRTGVERLAGATRTVAEGAGAHLFAVSAEEFAARPELTEECFGPASVIVEYSSEEELRAAVAAVPGSLTATVHAEPSDAGLARGLVAELARHVGRIVYNGWPTGVAVNRSMQHGGPWPATTAPLHTSVGTAAIRRFQVPVAFQGLPDDLLPPTVR</sequence>
<dbReference type="Gene3D" id="3.40.605.10">
    <property type="entry name" value="Aldehyde Dehydrogenase, Chain A, domain 1"/>
    <property type="match status" value="1"/>
</dbReference>
<dbReference type="InterPro" id="IPR050740">
    <property type="entry name" value="Aldehyde_DH_Superfamily"/>
</dbReference>
<evidence type="ECO:0000256" key="1">
    <source>
        <dbReference type="ARBA" id="ARBA00023002"/>
    </source>
</evidence>
<protein>
    <submittedName>
        <fullName evidence="4">Aldehyde dehydrogenase (NADP(+))</fullName>
    </submittedName>
</protein>
<dbReference type="InterPro" id="IPR016163">
    <property type="entry name" value="Ald_DH_C"/>
</dbReference>
<dbReference type="PANTHER" id="PTHR43353">
    <property type="entry name" value="SUCCINATE-SEMIALDEHYDE DEHYDROGENASE, MITOCHONDRIAL"/>
    <property type="match status" value="1"/>
</dbReference>
<evidence type="ECO:0000259" key="3">
    <source>
        <dbReference type="Pfam" id="PF00171"/>
    </source>
</evidence>
<evidence type="ECO:0000313" key="5">
    <source>
        <dbReference type="Proteomes" id="UP001500212"/>
    </source>
</evidence>
<dbReference type="CDD" id="cd07129">
    <property type="entry name" value="ALDH_KGSADH"/>
    <property type="match status" value="1"/>
</dbReference>
<keyword evidence="1" id="KW-0560">Oxidoreductase</keyword>
<dbReference type="Gene3D" id="3.40.309.10">
    <property type="entry name" value="Aldehyde Dehydrogenase, Chain A, domain 2"/>
    <property type="match status" value="1"/>
</dbReference>
<dbReference type="InterPro" id="IPR016161">
    <property type="entry name" value="Ald_DH/histidinol_DH"/>
</dbReference>
<gene>
    <name evidence="4" type="ORF">GCM10023195_87240</name>
</gene>
<dbReference type="InterPro" id="IPR016162">
    <property type="entry name" value="Ald_DH_N"/>
</dbReference>
<dbReference type="EMBL" id="BAABHJ010000041">
    <property type="protein sequence ID" value="GAA4619318.1"/>
    <property type="molecule type" value="Genomic_DNA"/>
</dbReference>
<evidence type="ECO:0000313" key="4">
    <source>
        <dbReference type="EMBL" id="GAA4619318.1"/>
    </source>
</evidence>
<dbReference type="InterPro" id="IPR015590">
    <property type="entry name" value="Aldehyde_DH_dom"/>
</dbReference>
<dbReference type="PANTHER" id="PTHR43353:SF3">
    <property type="entry name" value="ALDEHYDE DEHYDROGENASE-RELATED"/>
    <property type="match status" value="1"/>
</dbReference>
<dbReference type="SUPFAM" id="SSF53720">
    <property type="entry name" value="ALDH-like"/>
    <property type="match status" value="1"/>
</dbReference>
<evidence type="ECO:0000256" key="2">
    <source>
        <dbReference type="SAM" id="MobiDB-lite"/>
    </source>
</evidence>
<name>A0ABP8U293_9ACTN</name>
<reference evidence="5" key="1">
    <citation type="journal article" date="2019" name="Int. J. Syst. Evol. Microbiol.">
        <title>The Global Catalogue of Microorganisms (GCM) 10K type strain sequencing project: providing services to taxonomists for standard genome sequencing and annotation.</title>
        <authorList>
            <consortium name="The Broad Institute Genomics Platform"/>
            <consortium name="The Broad Institute Genome Sequencing Center for Infectious Disease"/>
            <person name="Wu L."/>
            <person name="Ma J."/>
        </authorList>
    </citation>
    <scope>NUCLEOTIDE SEQUENCE [LARGE SCALE GENOMIC DNA]</scope>
    <source>
        <strain evidence="5">JCM 17938</strain>
    </source>
</reference>
<organism evidence="4 5">
    <name type="scientific">Actinoallomurus liliacearum</name>
    <dbReference type="NCBI Taxonomy" id="1080073"/>
    <lineage>
        <taxon>Bacteria</taxon>
        <taxon>Bacillati</taxon>
        <taxon>Actinomycetota</taxon>
        <taxon>Actinomycetes</taxon>
        <taxon>Streptosporangiales</taxon>
        <taxon>Thermomonosporaceae</taxon>
        <taxon>Actinoallomurus</taxon>
    </lineage>
</organism>
<proteinExistence type="predicted"/>
<accession>A0ABP8U293</accession>
<keyword evidence="5" id="KW-1185">Reference proteome</keyword>
<comment type="caution">
    <text evidence="4">The sequence shown here is derived from an EMBL/GenBank/DDBJ whole genome shotgun (WGS) entry which is preliminary data.</text>
</comment>
<feature type="region of interest" description="Disordered" evidence="2">
    <location>
        <begin position="1"/>
        <end position="22"/>
    </location>
</feature>
<dbReference type="Pfam" id="PF00171">
    <property type="entry name" value="Aldedh"/>
    <property type="match status" value="1"/>
</dbReference>
<dbReference type="InterPro" id="IPR044151">
    <property type="entry name" value="ALDH_KGSADH"/>
</dbReference>
<dbReference type="RefSeq" id="WP_345367481.1">
    <property type="nucleotide sequence ID" value="NZ_BAABHJ010000041.1"/>
</dbReference>